<dbReference type="Proteomes" id="UP000177382">
    <property type="component" value="Unassembled WGS sequence"/>
</dbReference>
<reference evidence="1 2" key="1">
    <citation type="journal article" date="2016" name="Nat. Commun.">
        <title>Thousands of microbial genomes shed light on interconnected biogeochemical processes in an aquifer system.</title>
        <authorList>
            <person name="Anantharaman K."/>
            <person name="Brown C.T."/>
            <person name="Hug L.A."/>
            <person name="Sharon I."/>
            <person name="Castelle C.J."/>
            <person name="Probst A.J."/>
            <person name="Thomas B.C."/>
            <person name="Singh A."/>
            <person name="Wilkins M.J."/>
            <person name="Karaoz U."/>
            <person name="Brodie E.L."/>
            <person name="Williams K.H."/>
            <person name="Hubbard S.S."/>
            <person name="Banfield J.F."/>
        </authorList>
    </citation>
    <scope>NUCLEOTIDE SEQUENCE [LARGE SCALE GENOMIC DNA]</scope>
</reference>
<proteinExistence type="predicted"/>
<dbReference type="InterPro" id="IPR015797">
    <property type="entry name" value="NUDIX_hydrolase-like_dom_sf"/>
</dbReference>
<comment type="caution">
    <text evidence="1">The sequence shown here is derived from an EMBL/GenBank/DDBJ whole genome shotgun (WGS) entry which is preliminary data.</text>
</comment>
<name>A0A1F7XL41_9BACT</name>
<dbReference type="EMBL" id="MGFX01000001">
    <property type="protein sequence ID" value="OGM15784.1"/>
    <property type="molecule type" value="Genomic_DNA"/>
</dbReference>
<gene>
    <name evidence="1" type="ORF">A2V97_03350</name>
</gene>
<accession>A0A1F7XL41</accession>
<dbReference type="Gene3D" id="3.90.79.10">
    <property type="entry name" value="Nucleoside Triphosphate Pyrophosphohydrolase"/>
    <property type="match status" value="1"/>
</dbReference>
<sequence>MNKEQSILISGACLFKESRGRTYWLVVKNAEEIGWELPKATVRKGESSVRAILRVLGELAGMSVRVLEEVGRASASAVINGRSLPQKFLYYLLVFKFSAGEILGFPDYEWIEYGKAVKKLSLKREKEMIRQAKGVLRAWERLHGKAY</sequence>
<evidence type="ECO:0000313" key="2">
    <source>
        <dbReference type="Proteomes" id="UP000177382"/>
    </source>
</evidence>
<evidence type="ECO:0000313" key="1">
    <source>
        <dbReference type="EMBL" id="OGM15784.1"/>
    </source>
</evidence>
<dbReference type="AlphaFoldDB" id="A0A1F7XL41"/>
<dbReference type="STRING" id="1802485.A2V97_03350"/>
<dbReference type="SUPFAM" id="SSF55811">
    <property type="entry name" value="Nudix"/>
    <property type="match status" value="1"/>
</dbReference>
<protein>
    <submittedName>
        <fullName evidence="1">Uncharacterized protein</fullName>
    </submittedName>
</protein>
<organism evidence="1 2">
    <name type="scientific">Candidatus Woesebacteria bacterium RBG_16_42_24</name>
    <dbReference type="NCBI Taxonomy" id="1802485"/>
    <lineage>
        <taxon>Bacteria</taxon>
        <taxon>Candidatus Woeseibacteriota</taxon>
    </lineage>
</organism>